<protein>
    <submittedName>
        <fullName evidence="2">Os03g0383850 protein</fullName>
    </submittedName>
</protein>
<accession>A0A0P0VY23</accession>
<reference evidence="2 3" key="2">
    <citation type="journal article" date="2013" name="Plant Cell Physiol.">
        <title>Rice Annotation Project Database (RAP-DB): an integrative and interactive database for rice genomics.</title>
        <authorList>
            <person name="Sakai H."/>
            <person name="Lee S.S."/>
            <person name="Tanaka T."/>
            <person name="Numa H."/>
            <person name="Kim J."/>
            <person name="Kawahara Y."/>
            <person name="Wakimoto H."/>
            <person name="Yang C.C."/>
            <person name="Iwamoto M."/>
            <person name="Abe T."/>
            <person name="Yamada Y."/>
            <person name="Muto A."/>
            <person name="Inokuchi H."/>
            <person name="Ikemura T."/>
            <person name="Matsumoto T."/>
            <person name="Sasaki T."/>
            <person name="Itoh T."/>
        </authorList>
    </citation>
    <scope>NUCLEOTIDE SEQUENCE [LARGE SCALE GENOMIC DNA]</scope>
    <source>
        <strain evidence="3">cv. Nipponbare</strain>
    </source>
</reference>
<evidence type="ECO:0000256" key="1">
    <source>
        <dbReference type="SAM" id="MobiDB-lite"/>
    </source>
</evidence>
<organism evidence="2 3">
    <name type="scientific">Oryza sativa subsp. japonica</name>
    <name type="common">Rice</name>
    <dbReference type="NCBI Taxonomy" id="39947"/>
    <lineage>
        <taxon>Eukaryota</taxon>
        <taxon>Viridiplantae</taxon>
        <taxon>Streptophyta</taxon>
        <taxon>Embryophyta</taxon>
        <taxon>Tracheophyta</taxon>
        <taxon>Spermatophyta</taxon>
        <taxon>Magnoliopsida</taxon>
        <taxon>Liliopsida</taxon>
        <taxon>Poales</taxon>
        <taxon>Poaceae</taxon>
        <taxon>BOP clade</taxon>
        <taxon>Oryzoideae</taxon>
        <taxon>Oryzeae</taxon>
        <taxon>Oryzinae</taxon>
        <taxon>Oryza</taxon>
        <taxon>Oryza sativa</taxon>
    </lineage>
</organism>
<reference evidence="2 3" key="3">
    <citation type="journal article" date="2013" name="Rice">
        <title>Improvement of the Oryza sativa Nipponbare reference genome using next generation sequence and optical map data.</title>
        <authorList>
            <person name="Kawahara Y."/>
            <person name="de la Bastide M."/>
            <person name="Hamilton J.P."/>
            <person name="Kanamori H."/>
            <person name="McCombie W.R."/>
            <person name="Ouyang S."/>
            <person name="Schwartz D.C."/>
            <person name="Tanaka T."/>
            <person name="Wu J."/>
            <person name="Zhou S."/>
            <person name="Childs K.L."/>
            <person name="Davidson R.M."/>
            <person name="Lin H."/>
            <person name="Quesada-Ocampo L."/>
            <person name="Vaillancourt B."/>
            <person name="Sakai H."/>
            <person name="Lee S.S."/>
            <person name="Kim J."/>
            <person name="Numa H."/>
            <person name="Itoh T."/>
            <person name="Buell C.R."/>
            <person name="Matsumoto T."/>
        </authorList>
    </citation>
    <scope>NUCLEOTIDE SEQUENCE [LARGE SCALE GENOMIC DNA]</scope>
    <source>
        <strain evidence="3">cv. Nipponbare</strain>
    </source>
</reference>
<feature type="compositionally biased region" description="Acidic residues" evidence="1">
    <location>
        <begin position="50"/>
        <end position="61"/>
    </location>
</feature>
<reference evidence="3" key="1">
    <citation type="journal article" date="2005" name="Nature">
        <title>The map-based sequence of the rice genome.</title>
        <authorList>
            <consortium name="International rice genome sequencing project (IRGSP)"/>
            <person name="Matsumoto T."/>
            <person name="Wu J."/>
            <person name="Kanamori H."/>
            <person name="Katayose Y."/>
            <person name="Fujisawa M."/>
            <person name="Namiki N."/>
            <person name="Mizuno H."/>
            <person name="Yamamoto K."/>
            <person name="Antonio B.A."/>
            <person name="Baba T."/>
            <person name="Sakata K."/>
            <person name="Nagamura Y."/>
            <person name="Aoki H."/>
            <person name="Arikawa K."/>
            <person name="Arita K."/>
            <person name="Bito T."/>
            <person name="Chiden Y."/>
            <person name="Fujitsuka N."/>
            <person name="Fukunaka R."/>
            <person name="Hamada M."/>
            <person name="Harada C."/>
            <person name="Hayashi A."/>
            <person name="Hijishita S."/>
            <person name="Honda M."/>
            <person name="Hosokawa S."/>
            <person name="Ichikawa Y."/>
            <person name="Idonuma A."/>
            <person name="Iijima M."/>
            <person name="Ikeda M."/>
            <person name="Ikeno M."/>
            <person name="Ito K."/>
            <person name="Ito S."/>
            <person name="Ito T."/>
            <person name="Ito Y."/>
            <person name="Ito Y."/>
            <person name="Iwabuchi A."/>
            <person name="Kamiya K."/>
            <person name="Karasawa W."/>
            <person name="Kurita K."/>
            <person name="Katagiri S."/>
            <person name="Kikuta A."/>
            <person name="Kobayashi H."/>
            <person name="Kobayashi N."/>
            <person name="Machita K."/>
            <person name="Maehara T."/>
            <person name="Masukawa M."/>
            <person name="Mizubayashi T."/>
            <person name="Mukai Y."/>
            <person name="Nagasaki H."/>
            <person name="Nagata Y."/>
            <person name="Naito S."/>
            <person name="Nakashima M."/>
            <person name="Nakama Y."/>
            <person name="Nakamichi Y."/>
            <person name="Nakamura M."/>
            <person name="Meguro A."/>
            <person name="Negishi M."/>
            <person name="Ohta I."/>
            <person name="Ohta T."/>
            <person name="Okamoto M."/>
            <person name="Ono N."/>
            <person name="Saji S."/>
            <person name="Sakaguchi M."/>
            <person name="Sakai K."/>
            <person name="Shibata M."/>
            <person name="Shimokawa T."/>
            <person name="Song J."/>
            <person name="Takazaki Y."/>
            <person name="Terasawa K."/>
            <person name="Tsugane M."/>
            <person name="Tsuji K."/>
            <person name="Ueda S."/>
            <person name="Waki K."/>
            <person name="Yamagata H."/>
            <person name="Yamamoto M."/>
            <person name="Yamamoto S."/>
            <person name="Yamane H."/>
            <person name="Yoshiki S."/>
            <person name="Yoshihara R."/>
            <person name="Yukawa K."/>
            <person name="Zhong H."/>
            <person name="Yano M."/>
            <person name="Yuan Q."/>
            <person name="Ouyang S."/>
            <person name="Liu J."/>
            <person name="Jones K.M."/>
            <person name="Gansberger K."/>
            <person name="Moffat K."/>
            <person name="Hill J."/>
            <person name="Bera J."/>
            <person name="Fadrosh D."/>
            <person name="Jin S."/>
            <person name="Johri S."/>
            <person name="Kim M."/>
            <person name="Overton L."/>
            <person name="Reardon M."/>
            <person name="Tsitrin T."/>
            <person name="Vuong H."/>
            <person name="Weaver B."/>
            <person name="Ciecko A."/>
            <person name="Tallon L."/>
            <person name="Jackson J."/>
            <person name="Pai G."/>
            <person name="Aken S.V."/>
            <person name="Utterback T."/>
            <person name="Reidmuller S."/>
            <person name="Feldblyum T."/>
            <person name="Hsiao J."/>
            <person name="Zismann V."/>
            <person name="Iobst S."/>
            <person name="de Vazeille A.R."/>
            <person name="Buell C.R."/>
            <person name="Ying K."/>
            <person name="Li Y."/>
            <person name="Lu T."/>
            <person name="Huang Y."/>
            <person name="Zhao Q."/>
            <person name="Feng Q."/>
            <person name="Zhang L."/>
            <person name="Zhu J."/>
            <person name="Weng Q."/>
            <person name="Mu J."/>
            <person name="Lu Y."/>
            <person name="Fan D."/>
            <person name="Liu Y."/>
            <person name="Guan J."/>
            <person name="Zhang Y."/>
            <person name="Yu S."/>
            <person name="Liu X."/>
            <person name="Zhang Y."/>
            <person name="Hong G."/>
            <person name="Han B."/>
            <person name="Choisne N."/>
            <person name="Demange N."/>
            <person name="Orjeda G."/>
            <person name="Samain S."/>
            <person name="Cattolico L."/>
            <person name="Pelletier E."/>
            <person name="Couloux A."/>
            <person name="Segurens B."/>
            <person name="Wincker P."/>
            <person name="D'Hont A."/>
            <person name="Scarpelli C."/>
            <person name="Weissenbach J."/>
            <person name="Salanoubat M."/>
            <person name="Quetier F."/>
            <person name="Yu Y."/>
            <person name="Kim H.R."/>
            <person name="Rambo T."/>
            <person name="Currie J."/>
            <person name="Collura K."/>
            <person name="Luo M."/>
            <person name="Yang T."/>
            <person name="Ammiraju J.S.S."/>
            <person name="Engler F."/>
            <person name="Soderlund C."/>
            <person name="Wing R.A."/>
            <person name="Palmer L.E."/>
            <person name="de la Bastide M."/>
            <person name="Spiegel L."/>
            <person name="Nascimento L."/>
            <person name="Zutavern T."/>
            <person name="O'Shaughnessy A."/>
            <person name="Dike S."/>
            <person name="Dedhia N."/>
            <person name="Preston R."/>
            <person name="Balija V."/>
            <person name="McCombie W.R."/>
            <person name="Chow T."/>
            <person name="Chen H."/>
            <person name="Chung M."/>
            <person name="Chen C."/>
            <person name="Shaw J."/>
            <person name="Wu H."/>
            <person name="Hsiao K."/>
            <person name="Chao Y."/>
            <person name="Chu M."/>
            <person name="Cheng C."/>
            <person name="Hour A."/>
            <person name="Lee P."/>
            <person name="Lin S."/>
            <person name="Lin Y."/>
            <person name="Liou J."/>
            <person name="Liu S."/>
            <person name="Hsing Y."/>
            <person name="Raghuvanshi S."/>
            <person name="Mohanty A."/>
            <person name="Bharti A.K."/>
            <person name="Gaur A."/>
            <person name="Gupta V."/>
            <person name="Kumar D."/>
            <person name="Ravi V."/>
            <person name="Vij S."/>
            <person name="Kapur A."/>
            <person name="Khurana P."/>
            <person name="Khurana P."/>
            <person name="Khurana J.P."/>
            <person name="Tyagi A.K."/>
            <person name="Gaikwad K."/>
            <person name="Singh A."/>
            <person name="Dalal V."/>
            <person name="Srivastava S."/>
            <person name="Dixit A."/>
            <person name="Pal A.K."/>
            <person name="Ghazi I.A."/>
            <person name="Yadav M."/>
            <person name="Pandit A."/>
            <person name="Bhargava A."/>
            <person name="Sureshbabu K."/>
            <person name="Batra K."/>
            <person name="Sharma T.R."/>
            <person name="Mohapatra T."/>
            <person name="Singh N.K."/>
            <person name="Messing J."/>
            <person name="Nelson A.B."/>
            <person name="Fuks G."/>
            <person name="Kavchok S."/>
            <person name="Keizer G."/>
            <person name="Linton E."/>
            <person name="Llaca V."/>
            <person name="Song R."/>
            <person name="Tanyolac B."/>
            <person name="Young S."/>
            <person name="Ho-Il K."/>
            <person name="Hahn J.H."/>
            <person name="Sangsakoo G."/>
            <person name="Vanavichit A."/>
            <person name="de Mattos Luiz.A.T."/>
            <person name="Zimmer P.D."/>
            <person name="Malone G."/>
            <person name="Dellagostin O."/>
            <person name="de Oliveira A.C."/>
            <person name="Bevan M."/>
            <person name="Bancroft I."/>
            <person name="Minx P."/>
            <person name="Cordum H."/>
            <person name="Wilson R."/>
            <person name="Cheng Z."/>
            <person name="Jin W."/>
            <person name="Jiang J."/>
            <person name="Leong S.A."/>
            <person name="Iwama H."/>
            <person name="Gojobori T."/>
            <person name="Itoh T."/>
            <person name="Niimura Y."/>
            <person name="Fujii Y."/>
            <person name="Habara T."/>
            <person name="Sakai H."/>
            <person name="Sato Y."/>
            <person name="Wilson G."/>
            <person name="Kumar K."/>
            <person name="McCouch S."/>
            <person name="Juretic N."/>
            <person name="Hoen D."/>
            <person name="Wright S."/>
            <person name="Bruskiewich R."/>
            <person name="Bureau T."/>
            <person name="Miyao A."/>
            <person name="Hirochika H."/>
            <person name="Nishikawa T."/>
            <person name="Kadowaki K."/>
            <person name="Sugiura M."/>
            <person name="Burr B."/>
            <person name="Sasaki T."/>
        </authorList>
    </citation>
    <scope>NUCLEOTIDE SEQUENCE [LARGE SCALE GENOMIC DNA]</scope>
    <source>
        <strain evidence="3">cv. Nipponbare</strain>
    </source>
</reference>
<keyword evidence="3" id="KW-1185">Reference proteome</keyword>
<evidence type="ECO:0000313" key="3">
    <source>
        <dbReference type="Proteomes" id="UP000059680"/>
    </source>
</evidence>
<dbReference type="Proteomes" id="UP000059680">
    <property type="component" value="Chromosome 3"/>
</dbReference>
<name>A0A0P0VY23_ORYSJ</name>
<dbReference type="EMBL" id="AP014959">
    <property type="protein sequence ID" value="BAS84463.1"/>
    <property type="molecule type" value="Genomic_DNA"/>
</dbReference>
<dbReference type="AlphaFoldDB" id="A0A0P0VY23"/>
<feature type="region of interest" description="Disordered" evidence="1">
    <location>
        <begin position="37"/>
        <end position="61"/>
    </location>
</feature>
<dbReference type="InParanoid" id="A0A0P0VY23"/>
<gene>
    <name evidence="2" type="ordered locus">Os03g0383850</name>
    <name evidence="2" type="ORF">OSNPB_030383850</name>
</gene>
<evidence type="ECO:0000313" key="2">
    <source>
        <dbReference type="EMBL" id="BAS84463.1"/>
    </source>
</evidence>
<sequence>MGSRGTTTSGTWGRAKPYRGIGRAVAFDSGAISLLSRRKKPDDRSSIDGAEVEGGELEEGGVDVHLIGEGGWREEDRDPISSALTLSELLAMSTHRLDKADTISSSFSSSRGEPCLEACHLGLGGSRGVATLHGACGGDNVDLTWHEDWAALEVEEE</sequence>
<proteinExistence type="predicted"/>
<dbReference type="PaxDb" id="39947-A0A0P0VY23"/>